<dbReference type="EMBL" id="QFPW01000018">
    <property type="protein sequence ID" value="PZQ47156.1"/>
    <property type="molecule type" value="Genomic_DNA"/>
</dbReference>
<protein>
    <recommendedName>
        <fullName evidence="4">Lipoprotein</fullName>
    </recommendedName>
</protein>
<dbReference type="Proteomes" id="UP000249185">
    <property type="component" value="Unassembled WGS sequence"/>
</dbReference>
<organism evidence="2 3">
    <name type="scientific">Rhodovulum sulfidophilum</name>
    <name type="common">Rhodobacter sulfidophilus</name>
    <dbReference type="NCBI Taxonomy" id="35806"/>
    <lineage>
        <taxon>Bacteria</taxon>
        <taxon>Pseudomonadati</taxon>
        <taxon>Pseudomonadota</taxon>
        <taxon>Alphaproteobacteria</taxon>
        <taxon>Rhodobacterales</taxon>
        <taxon>Paracoccaceae</taxon>
        <taxon>Rhodovulum</taxon>
    </lineage>
</organism>
<reference evidence="2 3" key="1">
    <citation type="submission" date="2017-08" db="EMBL/GenBank/DDBJ databases">
        <title>Infants hospitalized years apart are colonized by the same room-sourced microbial strains.</title>
        <authorList>
            <person name="Brooks B."/>
            <person name="Olm M.R."/>
            <person name="Firek B.A."/>
            <person name="Baker R."/>
            <person name="Thomas B.C."/>
            <person name="Morowitz M.J."/>
            <person name="Banfield J.F."/>
        </authorList>
    </citation>
    <scope>NUCLEOTIDE SEQUENCE [LARGE SCALE GENOMIC DNA]</scope>
    <source>
        <strain evidence="2">S2_005_002_R2_34</strain>
    </source>
</reference>
<comment type="caution">
    <text evidence="2">The sequence shown here is derived from an EMBL/GenBank/DDBJ whole genome shotgun (WGS) entry which is preliminary data.</text>
</comment>
<dbReference type="PROSITE" id="PS51257">
    <property type="entry name" value="PROKAR_LIPOPROTEIN"/>
    <property type="match status" value="1"/>
</dbReference>
<evidence type="ECO:0008006" key="4">
    <source>
        <dbReference type="Google" id="ProtNLM"/>
    </source>
</evidence>
<dbReference type="AlphaFoldDB" id="A0A2W5N188"/>
<evidence type="ECO:0000313" key="3">
    <source>
        <dbReference type="Proteomes" id="UP000249185"/>
    </source>
</evidence>
<evidence type="ECO:0000256" key="1">
    <source>
        <dbReference type="SAM" id="SignalP"/>
    </source>
</evidence>
<name>A0A2W5N188_RHOSU</name>
<accession>A0A2W5N188</accession>
<feature type="signal peptide" evidence="1">
    <location>
        <begin position="1"/>
        <end position="19"/>
    </location>
</feature>
<keyword evidence="1" id="KW-0732">Signal</keyword>
<feature type="chain" id="PRO_5016066474" description="Lipoprotein" evidence="1">
    <location>
        <begin position="20"/>
        <end position="95"/>
    </location>
</feature>
<gene>
    <name evidence="2" type="ORF">DI556_18235</name>
</gene>
<proteinExistence type="predicted"/>
<sequence>MPRLGLPALAALFALAACAAPALGPAQSRAVSDACRVAVAAAAGVPVSEVTPLDLMAGGAGIEARMVVGGARAPWACFADRTGTIRGVEYTAVFP</sequence>
<evidence type="ECO:0000313" key="2">
    <source>
        <dbReference type="EMBL" id="PZQ47156.1"/>
    </source>
</evidence>